<gene>
    <name evidence="14" type="ORF">H8K32_18585</name>
</gene>
<accession>A0A923KMF9</accession>
<dbReference type="Gene3D" id="2.40.170.20">
    <property type="entry name" value="TonB-dependent receptor, beta-barrel domain"/>
    <property type="match status" value="1"/>
</dbReference>
<evidence type="ECO:0000256" key="5">
    <source>
        <dbReference type="ARBA" id="ARBA00022692"/>
    </source>
</evidence>
<keyword evidence="4 11" id="KW-1134">Transmembrane beta strand</keyword>
<dbReference type="Gene3D" id="2.170.130.10">
    <property type="entry name" value="TonB-dependent receptor, plug domain"/>
    <property type="match status" value="1"/>
</dbReference>
<evidence type="ECO:0000256" key="4">
    <source>
        <dbReference type="ARBA" id="ARBA00022452"/>
    </source>
</evidence>
<reference evidence="14" key="1">
    <citation type="submission" date="2020-08" db="EMBL/GenBank/DDBJ databases">
        <title>Novel species isolated from subtropical streams in China.</title>
        <authorList>
            <person name="Lu H."/>
        </authorList>
    </citation>
    <scope>NUCLEOTIDE SEQUENCE</scope>
    <source>
        <strain evidence="14">KACC 12607</strain>
    </source>
</reference>
<proteinExistence type="inferred from homology"/>
<evidence type="ECO:0000256" key="9">
    <source>
        <dbReference type="ARBA" id="ARBA00023170"/>
    </source>
</evidence>
<keyword evidence="9 14" id="KW-0675">Receptor</keyword>
<dbReference type="EMBL" id="JACOFV010000022">
    <property type="protein sequence ID" value="MBC3864120.1"/>
    <property type="molecule type" value="Genomic_DNA"/>
</dbReference>
<keyword evidence="5 11" id="KW-0812">Transmembrane</keyword>
<evidence type="ECO:0000256" key="11">
    <source>
        <dbReference type="PROSITE-ProRule" id="PRU01360"/>
    </source>
</evidence>
<dbReference type="Proteomes" id="UP000634011">
    <property type="component" value="Unassembled WGS sequence"/>
</dbReference>
<comment type="similarity">
    <text evidence="2 11">Belongs to the TonB-dependent receptor family.</text>
</comment>
<dbReference type="PROSITE" id="PS52016">
    <property type="entry name" value="TONB_DEPENDENT_REC_3"/>
    <property type="match status" value="1"/>
</dbReference>
<dbReference type="GO" id="GO:0009279">
    <property type="term" value="C:cell outer membrane"/>
    <property type="evidence" value="ECO:0007669"/>
    <property type="project" value="UniProtKB-SubCell"/>
</dbReference>
<keyword evidence="15" id="KW-1185">Reference proteome</keyword>
<feature type="signal peptide" evidence="12">
    <location>
        <begin position="1"/>
        <end position="32"/>
    </location>
</feature>
<organism evidence="14 15">
    <name type="scientific">Undibacterium jejuense</name>
    <dbReference type="NCBI Taxonomy" id="1344949"/>
    <lineage>
        <taxon>Bacteria</taxon>
        <taxon>Pseudomonadati</taxon>
        <taxon>Pseudomonadota</taxon>
        <taxon>Betaproteobacteria</taxon>
        <taxon>Burkholderiales</taxon>
        <taxon>Oxalobacteraceae</taxon>
        <taxon>Undibacterium</taxon>
    </lineage>
</organism>
<evidence type="ECO:0000256" key="12">
    <source>
        <dbReference type="SAM" id="SignalP"/>
    </source>
</evidence>
<protein>
    <submittedName>
        <fullName evidence="14">TonB-dependent receptor</fullName>
    </submittedName>
</protein>
<evidence type="ECO:0000256" key="6">
    <source>
        <dbReference type="ARBA" id="ARBA00022729"/>
    </source>
</evidence>
<sequence>MTTQVLRASFRLRPLPLLLAGLFVATSSYSIAAENDDANSDAATSASAGANPITDQPISTVEVTSAHLKSARIELSPKVGTTVYTIDKHMVDMMSQGDSTPFNEILLRLPGVAQDSKASGGLHVRDDHANVQYRINGVQLPESITGFGQSIDTRQIDSTDFITGALPAQFGLRTAGIVDIQTKEGSTKPGGRIGILVGGNNYYNPSAEFFGTVGAFNYYLSGSYLSNELGIENPTSAKSAIHDKTQQAKSFGNLSYFLDDDTRLGMMFGTYNGKFQIPNNPSQAPAFSLAGVSDMTSGISTLPSSQLDESQRELNRFVVLSYQKNLGPLNFQLSGFKQYSELHFTPDRVGDLVYNGVSTDTLRSNSSAGLQGDVSYKINPQHTFRTGFAYTRQSTESNNTVGVFTVDANGAQSSNTPQYIVDNSGKVGQLYSLYAQDEWHISDPLTLNYGVRFDRVSAFVEEQQWSPRLNLAYKMNDATAFHAGYSRYFTPPPQELASQASINLYSNTTAAPQIPTSDNVKSERTHYFDVGVSHKVNDKLSLTVDAYYKNISNMLDEGQFGQALILSPFNYAKGFAKGLEISVVYSEKNWGTFLNTSIQKAQGTNIVSGQSLFAPDKLAYIANNYVYVDHDQTYTVSGGVHYHFGDSQISSDFLYGSGLRRTPDGGALNSASLNSYTTFNAAFVHHWKKTAVGDIEGRLSLVNIFDKSYLLRDGSGVGVGAPQYGARRTLYAGISTSF</sequence>
<dbReference type="InterPro" id="IPR036942">
    <property type="entry name" value="Beta-barrel_TonB_sf"/>
</dbReference>
<keyword evidence="7" id="KW-0798">TonB box</keyword>
<dbReference type="PANTHER" id="PTHR30069:SF29">
    <property type="entry name" value="HEMOGLOBIN AND HEMOGLOBIN-HAPTOGLOBIN-BINDING PROTEIN 1-RELATED"/>
    <property type="match status" value="1"/>
</dbReference>
<dbReference type="InterPro" id="IPR037066">
    <property type="entry name" value="Plug_dom_sf"/>
</dbReference>
<dbReference type="RefSeq" id="WP_186914059.1">
    <property type="nucleotide sequence ID" value="NZ_JACOFV010000022.1"/>
</dbReference>
<evidence type="ECO:0000256" key="7">
    <source>
        <dbReference type="ARBA" id="ARBA00023077"/>
    </source>
</evidence>
<dbReference type="GO" id="GO:0044718">
    <property type="term" value="P:siderophore transmembrane transport"/>
    <property type="evidence" value="ECO:0007669"/>
    <property type="project" value="TreeGrafter"/>
</dbReference>
<dbReference type="GO" id="GO:0015344">
    <property type="term" value="F:siderophore uptake transmembrane transporter activity"/>
    <property type="evidence" value="ECO:0007669"/>
    <property type="project" value="TreeGrafter"/>
</dbReference>
<name>A0A923KMF9_9BURK</name>
<dbReference type="SUPFAM" id="SSF56935">
    <property type="entry name" value="Porins"/>
    <property type="match status" value="1"/>
</dbReference>
<feature type="domain" description="TonB-dependent receptor-like beta-barrel" evidence="13">
    <location>
        <begin position="267"/>
        <end position="687"/>
    </location>
</feature>
<dbReference type="InterPro" id="IPR039426">
    <property type="entry name" value="TonB-dep_rcpt-like"/>
</dbReference>
<evidence type="ECO:0000259" key="13">
    <source>
        <dbReference type="Pfam" id="PF00593"/>
    </source>
</evidence>
<comment type="caution">
    <text evidence="14">The sequence shown here is derived from an EMBL/GenBank/DDBJ whole genome shotgun (WGS) entry which is preliminary data.</text>
</comment>
<dbReference type="Pfam" id="PF00593">
    <property type="entry name" value="TonB_dep_Rec_b-barrel"/>
    <property type="match status" value="1"/>
</dbReference>
<evidence type="ECO:0000313" key="14">
    <source>
        <dbReference type="EMBL" id="MBC3864120.1"/>
    </source>
</evidence>
<comment type="subcellular location">
    <subcellularLocation>
        <location evidence="1 11">Cell outer membrane</location>
        <topology evidence="1 11">Multi-pass membrane protein</topology>
    </subcellularLocation>
</comment>
<dbReference type="AlphaFoldDB" id="A0A923KMF9"/>
<evidence type="ECO:0000256" key="8">
    <source>
        <dbReference type="ARBA" id="ARBA00023136"/>
    </source>
</evidence>
<evidence type="ECO:0000256" key="3">
    <source>
        <dbReference type="ARBA" id="ARBA00022448"/>
    </source>
</evidence>
<evidence type="ECO:0000256" key="10">
    <source>
        <dbReference type="ARBA" id="ARBA00023237"/>
    </source>
</evidence>
<keyword evidence="3 11" id="KW-0813">Transport</keyword>
<keyword evidence="6 12" id="KW-0732">Signal</keyword>
<evidence type="ECO:0000256" key="2">
    <source>
        <dbReference type="ARBA" id="ARBA00009810"/>
    </source>
</evidence>
<dbReference type="InterPro" id="IPR000531">
    <property type="entry name" value="Beta-barrel_TonB"/>
</dbReference>
<feature type="chain" id="PRO_5036988023" evidence="12">
    <location>
        <begin position="33"/>
        <end position="738"/>
    </location>
</feature>
<evidence type="ECO:0000313" key="15">
    <source>
        <dbReference type="Proteomes" id="UP000634011"/>
    </source>
</evidence>
<dbReference type="PANTHER" id="PTHR30069">
    <property type="entry name" value="TONB-DEPENDENT OUTER MEMBRANE RECEPTOR"/>
    <property type="match status" value="1"/>
</dbReference>
<keyword evidence="10 11" id="KW-0998">Cell outer membrane</keyword>
<keyword evidence="8 11" id="KW-0472">Membrane</keyword>
<evidence type="ECO:0000256" key="1">
    <source>
        <dbReference type="ARBA" id="ARBA00004571"/>
    </source>
</evidence>